<organism evidence="3 4">
    <name type="scientific">Phaeomoniella chlamydospora</name>
    <name type="common">Phaeoacremonium chlamydosporum</name>
    <dbReference type="NCBI Taxonomy" id="158046"/>
    <lineage>
        <taxon>Eukaryota</taxon>
        <taxon>Fungi</taxon>
        <taxon>Dikarya</taxon>
        <taxon>Ascomycota</taxon>
        <taxon>Pezizomycotina</taxon>
        <taxon>Eurotiomycetes</taxon>
        <taxon>Chaetothyriomycetidae</taxon>
        <taxon>Phaeomoniellales</taxon>
        <taxon>Phaeomoniellaceae</taxon>
        <taxon>Phaeomoniella</taxon>
    </lineage>
</organism>
<feature type="region of interest" description="Disordered" evidence="1">
    <location>
        <begin position="291"/>
        <end position="373"/>
    </location>
</feature>
<feature type="domain" description="DnaJ homologue subfamily C member 28 conserved" evidence="2">
    <location>
        <begin position="155"/>
        <end position="226"/>
    </location>
</feature>
<accession>A0A0G2H5W7</accession>
<feature type="compositionally biased region" description="Polar residues" evidence="1">
    <location>
        <begin position="318"/>
        <end position="330"/>
    </location>
</feature>
<evidence type="ECO:0000256" key="1">
    <source>
        <dbReference type="SAM" id="MobiDB-lite"/>
    </source>
</evidence>
<keyword evidence="4" id="KW-1185">Reference proteome</keyword>
<reference evidence="3 4" key="1">
    <citation type="submission" date="2015-05" db="EMBL/GenBank/DDBJ databases">
        <title>Distinctive expansion of gene families associated with plant cell wall degradation and secondary metabolism in the genomes of grapevine trunk pathogens.</title>
        <authorList>
            <person name="Lawrence D.P."/>
            <person name="Travadon R."/>
            <person name="Rolshausen P.E."/>
            <person name="Baumgartner K."/>
        </authorList>
    </citation>
    <scope>NUCLEOTIDE SEQUENCE [LARGE SCALE GENOMIC DNA]</scope>
    <source>
        <strain evidence="3">UCRPC4</strain>
    </source>
</reference>
<dbReference type="EMBL" id="LCWF01000063">
    <property type="protein sequence ID" value="KKY24095.1"/>
    <property type="molecule type" value="Genomic_DNA"/>
</dbReference>
<feature type="region of interest" description="Disordered" evidence="1">
    <location>
        <begin position="74"/>
        <end position="101"/>
    </location>
</feature>
<feature type="compositionally biased region" description="Low complexity" evidence="1">
    <location>
        <begin position="363"/>
        <end position="373"/>
    </location>
</feature>
<proteinExistence type="predicted"/>
<protein>
    <recommendedName>
        <fullName evidence="2">DnaJ homologue subfamily C member 28 conserved domain-containing protein</fullName>
    </recommendedName>
</protein>
<name>A0A0G2H5W7_PHACM</name>
<dbReference type="AlphaFoldDB" id="A0A0G2H5W7"/>
<reference evidence="3 4" key="2">
    <citation type="submission" date="2015-05" db="EMBL/GenBank/DDBJ databases">
        <authorList>
            <person name="Morales-Cruz A."/>
            <person name="Amrine K.C."/>
            <person name="Cantu D."/>
        </authorList>
    </citation>
    <scope>NUCLEOTIDE SEQUENCE [LARGE SCALE GENOMIC DNA]</scope>
    <source>
        <strain evidence="3">UCRPC4</strain>
    </source>
</reference>
<dbReference type="Proteomes" id="UP000053317">
    <property type="component" value="Unassembled WGS sequence"/>
</dbReference>
<dbReference type="Pfam" id="PF09350">
    <property type="entry name" value="DJC28_CD"/>
    <property type="match status" value="1"/>
</dbReference>
<dbReference type="PANTHER" id="PTHR39394">
    <property type="entry name" value="YALI0E31793P"/>
    <property type="match status" value="1"/>
</dbReference>
<comment type="caution">
    <text evidence="3">The sequence shown here is derived from an EMBL/GenBank/DDBJ whole genome shotgun (WGS) entry which is preliminary data.</text>
</comment>
<dbReference type="InterPro" id="IPR018961">
    <property type="entry name" value="DnaJ_homolog_subfam-C_membr-28"/>
</dbReference>
<evidence type="ECO:0000259" key="2">
    <source>
        <dbReference type="Pfam" id="PF09350"/>
    </source>
</evidence>
<evidence type="ECO:0000313" key="3">
    <source>
        <dbReference type="EMBL" id="KKY24095.1"/>
    </source>
</evidence>
<gene>
    <name evidence="3" type="ORF">UCRPC4_g02561</name>
</gene>
<sequence length="497" mass="55431">MQDAGFSEDLKKELEEKIARSSFRAQNQQAFSIAETPSYAGAGTRAQAAARPWTGDEAIEDSALRMLDDAHKPLRLPGRAPKVPSNVNLKPAPKPVPGTAGQRIAHARDKMSKYTLSQNLDMTEAEREQMRKELKERFTPSARAMPVSLQGLTSLANERIEDAISRGQFRNIQKGKGVNIERDYNASSPFLDTTEYFMNKIIQKQEIVPPWIEKQQELVKAAQTFRSRLRNEWRRHAARLIASQGGTVSEQVLRAKAYALAEANINPPPVKRESMSQIDSQGNLIGSVIIEQSPSPSESGRESDLTTLEKTSEEIGPSSITITESASHSMSEAKAEAPSDTTVIGVSPVTAPESKATEPYRYSSDSSGSVLPSSAPFRDPAWESLEAAYHNLAIQNLNSLTRSYNLMAPKVAQKPYFSLERELNRCYADVAPELPREIEERAKAPKIKIAIEPHKPGGVMERFSRTEKVRVHDERKEKFFGWKDFWRDLWNPGEAKA</sequence>
<evidence type="ECO:0000313" key="4">
    <source>
        <dbReference type="Proteomes" id="UP000053317"/>
    </source>
</evidence>
<dbReference type="PANTHER" id="PTHR39394:SF1">
    <property type="entry name" value="DNAJ HOMOLOGUE SUBFAMILY C MEMBER 28 CONSERVED DOMAIN-CONTAINING PROTEIN"/>
    <property type="match status" value="1"/>
</dbReference>
<dbReference type="OrthoDB" id="1922282at2759"/>